<evidence type="ECO:0000259" key="2">
    <source>
        <dbReference type="SMART" id="SM00278"/>
    </source>
</evidence>
<dbReference type="NCBIfam" id="TIGR00426">
    <property type="entry name" value="competence protein ComEA helix-hairpin-helix repeat region"/>
    <property type="match status" value="1"/>
</dbReference>
<dbReference type="eggNOG" id="COG1555">
    <property type="taxonomic scope" value="Bacteria"/>
</dbReference>
<dbReference type="InterPro" id="IPR051675">
    <property type="entry name" value="Endo/Exo/Phosphatase_dom_1"/>
</dbReference>
<dbReference type="Proteomes" id="UP000002608">
    <property type="component" value="Chromosome"/>
</dbReference>
<protein>
    <submittedName>
        <fullName evidence="3">Competence protein ComEA helix-hairpin-helix repeat protein</fullName>
    </submittedName>
</protein>
<evidence type="ECO:0000313" key="4">
    <source>
        <dbReference type="Proteomes" id="UP000002608"/>
    </source>
</evidence>
<dbReference type="OrthoDB" id="7510573at2"/>
<gene>
    <name evidence="3" type="ordered locus">Spea_2662</name>
</gene>
<sequence>MYKVFLSVLCLSSLLIFPAAAETQVTEKPASQSQAKQSVAKSELVKINSATAAELSSLNGIGEAKATAIVEYRKAHGNFSSVEELTNVKGIGEKLVDKNRSQLSL</sequence>
<keyword evidence="1" id="KW-0732">Signal</keyword>
<dbReference type="HOGENOM" id="CLU_052011_3_0_6"/>
<dbReference type="SMART" id="SM00278">
    <property type="entry name" value="HhH1"/>
    <property type="match status" value="2"/>
</dbReference>
<name>A8H5Z5_SHEPA</name>
<feature type="domain" description="Helix-hairpin-helix DNA-binding motif class 1" evidence="2">
    <location>
        <begin position="53"/>
        <end position="72"/>
    </location>
</feature>
<feature type="domain" description="Helix-hairpin-helix DNA-binding motif class 1" evidence="2">
    <location>
        <begin position="83"/>
        <end position="102"/>
    </location>
</feature>
<reference evidence="3 4" key="1">
    <citation type="submission" date="2007-10" db="EMBL/GenBank/DDBJ databases">
        <title>Complete sequence of Shewanella pealeana ATCC 700345.</title>
        <authorList>
            <consortium name="US DOE Joint Genome Institute"/>
            <person name="Copeland A."/>
            <person name="Lucas S."/>
            <person name="Lapidus A."/>
            <person name="Barry K."/>
            <person name="Glavina del Rio T."/>
            <person name="Dalin E."/>
            <person name="Tice H."/>
            <person name="Pitluck S."/>
            <person name="Chertkov O."/>
            <person name="Brettin T."/>
            <person name="Bruce D."/>
            <person name="Detter J.C."/>
            <person name="Han C."/>
            <person name="Schmutz J."/>
            <person name="Larimer F."/>
            <person name="Land M."/>
            <person name="Hauser L."/>
            <person name="Kyrpides N."/>
            <person name="Kim E."/>
            <person name="Zhao J.-S.Z."/>
            <person name="Manno D."/>
            <person name="Hawari J."/>
            <person name="Richardson P."/>
        </authorList>
    </citation>
    <scope>NUCLEOTIDE SEQUENCE [LARGE SCALE GENOMIC DNA]</scope>
    <source>
        <strain evidence="4">ATCC 700345 / ANG-SQ1</strain>
    </source>
</reference>
<organism evidence="3 4">
    <name type="scientific">Shewanella pealeana (strain ATCC 700345 / ANG-SQ1)</name>
    <dbReference type="NCBI Taxonomy" id="398579"/>
    <lineage>
        <taxon>Bacteria</taxon>
        <taxon>Pseudomonadati</taxon>
        <taxon>Pseudomonadota</taxon>
        <taxon>Gammaproteobacteria</taxon>
        <taxon>Alteromonadales</taxon>
        <taxon>Shewanellaceae</taxon>
        <taxon>Shewanella</taxon>
    </lineage>
</organism>
<dbReference type="GO" id="GO:0015628">
    <property type="term" value="P:protein secretion by the type II secretion system"/>
    <property type="evidence" value="ECO:0007669"/>
    <property type="project" value="TreeGrafter"/>
</dbReference>
<dbReference type="InterPro" id="IPR004509">
    <property type="entry name" value="Competence_ComEA_HhH"/>
</dbReference>
<dbReference type="GO" id="GO:0006281">
    <property type="term" value="P:DNA repair"/>
    <property type="evidence" value="ECO:0007669"/>
    <property type="project" value="InterPro"/>
</dbReference>
<evidence type="ECO:0000313" key="3">
    <source>
        <dbReference type="EMBL" id="ABV87982.1"/>
    </source>
</evidence>
<dbReference type="SUPFAM" id="SSF47781">
    <property type="entry name" value="RuvA domain 2-like"/>
    <property type="match status" value="1"/>
</dbReference>
<dbReference type="GO" id="GO:0015627">
    <property type="term" value="C:type II protein secretion system complex"/>
    <property type="evidence" value="ECO:0007669"/>
    <property type="project" value="TreeGrafter"/>
</dbReference>
<dbReference type="KEGG" id="spl:Spea_2662"/>
<accession>A8H5Z5</accession>
<dbReference type="STRING" id="398579.Spea_2662"/>
<proteinExistence type="predicted"/>
<dbReference type="InterPro" id="IPR003583">
    <property type="entry name" value="Hlx-hairpin-Hlx_DNA-bd_motif"/>
</dbReference>
<dbReference type="PANTHER" id="PTHR21180:SF32">
    <property type="entry name" value="ENDONUCLEASE_EXONUCLEASE_PHOSPHATASE FAMILY DOMAIN-CONTAINING PROTEIN 1"/>
    <property type="match status" value="1"/>
</dbReference>
<dbReference type="Gene3D" id="1.10.150.280">
    <property type="entry name" value="AF1531-like domain"/>
    <property type="match status" value="1"/>
</dbReference>
<dbReference type="EMBL" id="CP000851">
    <property type="protein sequence ID" value="ABV87982.1"/>
    <property type="molecule type" value="Genomic_DNA"/>
</dbReference>
<dbReference type="Pfam" id="PF12836">
    <property type="entry name" value="HHH_3"/>
    <property type="match status" value="1"/>
</dbReference>
<feature type="chain" id="PRO_5002720230" evidence="1">
    <location>
        <begin position="22"/>
        <end position="105"/>
    </location>
</feature>
<dbReference type="InterPro" id="IPR010994">
    <property type="entry name" value="RuvA_2-like"/>
</dbReference>
<feature type="signal peptide" evidence="1">
    <location>
        <begin position="1"/>
        <end position="21"/>
    </location>
</feature>
<dbReference type="AlphaFoldDB" id="A8H5Z5"/>
<evidence type="ECO:0000256" key="1">
    <source>
        <dbReference type="SAM" id="SignalP"/>
    </source>
</evidence>
<dbReference type="GO" id="GO:0003677">
    <property type="term" value="F:DNA binding"/>
    <property type="evidence" value="ECO:0007669"/>
    <property type="project" value="InterPro"/>
</dbReference>
<dbReference type="RefSeq" id="WP_012155888.1">
    <property type="nucleotide sequence ID" value="NC_009901.1"/>
</dbReference>
<dbReference type="PANTHER" id="PTHR21180">
    <property type="entry name" value="ENDONUCLEASE/EXONUCLEASE/PHOSPHATASE FAMILY DOMAIN-CONTAINING PROTEIN 1"/>
    <property type="match status" value="1"/>
</dbReference>
<keyword evidence="4" id="KW-1185">Reference proteome</keyword>